<evidence type="ECO:0000259" key="1">
    <source>
        <dbReference type="PROSITE" id="PS50994"/>
    </source>
</evidence>
<organism evidence="2 3">
    <name type="scientific">Caligus rogercresseyi</name>
    <name type="common">Sea louse</name>
    <dbReference type="NCBI Taxonomy" id="217165"/>
    <lineage>
        <taxon>Eukaryota</taxon>
        <taxon>Metazoa</taxon>
        <taxon>Ecdysozoa</taxon>
        <taxon>Arthropoda</taxon>
        <taxon>Crustacea</taxon>
        <taxon>Multicrustacea</taxon>
        <taxon>Hexanauplia</taxon>
        <taxon>Copepoda</taxon>
        <taxon>Siphonostomatoida</taxon>
        <taxon>Caligidae</taxon>
        <taxon>Caligus</taxon>
    </lineage>
</organism>
<dbReference type="AlphaFoldDB" id="A0A7T8GKS1"/>
<reference evidence="3" key="1">
    <citation type="submission" date="2021-01" db="EMBL/GenBank/DDBJ databases">
        <title>Caligus Genome Assembly.</title>
        <authorList>
            <person name="Gallardo-Escarate C."/>
        </authorList>
    </citation>
    <scope>NUCLEOTIDE SEQUENCE [LARGE SCALE GENOMIC DNA]</scope>
</reference>
<dbReference type="Pfam" id="PF00665">
    <property type="entry name" value="rve"/>
    <property type="match status" value="1"/>
</dbReference>
<dbReference type="PROSITE" id="PS50994">
    <property type="entry name" value="INTEGRASE"/>
    <property type="match status" value="1"/>
</dbReference>
<dbReference type="InterPro" id="IPR001584">
    <property type="entry name" value="Integrase_cat-core"/>
</dbReference>
<dbReference type="Gene3D" id="3.30.420.10">
    <property type="entry name" value="Ribonuclease H-like superfamily/Ribonuclease H"/>
    <property type="match status" value="1"/>
</dbReference>
<evidence type="ECO:0000313" key="2">
    <source>
        <dbReference type="EMBL" id="QQP31420.1"/>
    </source>
</evidence>
<dbReference type="PANTHER" id="PTHR37984:SF5">
    <property type="entry name" value="PROTEIN NYNRIN-LIKE"/>
    <property type="match status" value="1"/>
</dbReference>
<sequence>MNHPKREIYYSKLEELLQKKANNTSILDKETYGKILAFLKKYEVDNQSTLTQIEHAWKNRYQLILQNGVHKIARRGHTTLVVPKENLFEVINETHMKLGHAGRNIMIQELQKNYCNVTRENIMLFLELCESCQLKQKKVKKGIVVNPIVSQQMNSRCQVDLIDMQSQADREYRYIMVYQDHLTKFVCLRPLKTKTAEEVANHLLHIFSDKGAPQILQSDNGREFANKIVLELVHMWPECKLVHGKPRHSQSQGSVERANRDIQDILMMWQRDNKTTKWSDGLWFVQFAKNRRFHSGIGRTPYEAMYGHPATVGLEGLHLLDSNINTEEQLSNMFEQINSNETNENQCVSCQELVPTSQKCFICELPCHSEQPCSTIMVEAHGHEQIKCTHCQNDEDRQGERHGASKHQQNQAKRMMDLSSKRFHSVDVGQCVQVPVPGIDRGKTDPRNVLAVVLDVTEAGLYRLGTTNGILKQLYSRNQFNPTKNSFINIEDVPKSKEVTLRQTASVLSEGNGQ</sequence>
<gene>
    <name evidence="2" type="ORF">FKW44_025029</name>
</gene>
<dbReference type="InterPro" id="IPR036397">
    <property type="entry name" value="RNaseH_sf"/>
</dbReference>
<name>A0A7T8GKS1_CALRO</name>
<dbReference type="GO" id="GO:0003676">
    <property type="term" value="F:nucleic acid binding"/>
    <property type="evidence" value="ECO:0007669"/>
    <property type="project" value="InterPro"/>
</dbReference>
<dbReference type="SUPFAM" id="SSF53098">
    <property type="entry name" value="Ribonuclease H-like"/>
    <property type="match status" value="1"/>
</dbReference>
<dbReference type="InterPro" id="IPR050951">
    <property type="entry name" value="Retrovirus_Pol_polyprotein"/>
</dbReference>
<accession>A0A7T8GKS1</accession>
<dbReference type="Proteomes" id="UP000595437">
    <property type="component" value="Chromosome 21"/>
</dbReference>
<feature type="domain" description="Integrase catalytic" evidence="1">
    <location>
        <begin position="143"/>
        <end position="309"/>
    </location>
</feature>
<protein>
    <recommendedName>
        <fullName evidence="1">Integrase catalytic domain-containing protein</fullName>
    </recommendedName>
</protein>
<dbReference type="InterPro" id="IPR012337">
    <property type="entry name" value="RNaseH-like_sf"/>
</dbReference>
<dbReference type="OrthoDB" id="6374475at2759"/>
<evidence type="ECO:0000313" key="3">
    <source>
        <dbReference type="Proteomes" id="UP000595437"/>
    </source>
</evidence>
<dbReference type="EMBL" id="CP045910">
    <property type="protein sequence ID" value="QQP31420.1"/>
    <property type="molecule type" value="Genomic_DNA"/>
</dbReference>
<dbReference type="GO" id="GO:0015074">
    <property type="term" value="P:DNA integration"/>
    <property type="evidence" value="ECO:0007669"/>
    <property type="project" value="InterPro"/>
</dbReference>
<dbReference type="Gene3D" id="1.10.340.70">
    <property type="match status" value="1"/>
</dbReference>
<keyword evidence="3" id="KW-1185">Reference proteome</keyword>
<feature type="non-terminal residue" evidence="2">
    <location>
        <position position="514"/>
    </location>
</feature>
<proteinExistence type="predicted"/>
<dbReference type="PANTHER" id="PTHR37984">
    <property type="entry name" value="PROTEIN CBG26694"/>
    <property type="match status" value="1"/>
</dbReference>